<evidence type="ECO:0000256" key="5">
    <source>
        <dbReference type="ARBA" id="ARBA00023077"/>
    </source>
</evidence>
<dbReference type="Gene3D" id="2.40.170.20">
    <property type="entry name" value="TonB-dependent receptor, beta-barrel domain"/>
    <property type="match status" value="1"/>
</dbReference>
<dbReference type="InterPro" id="IPR023996">
    <property type="entry name" value="TonB-dep_OMP_SusC/RagA"/>
</dbReference>
<dbReference type="Gene3D" id="2.60.40.1120">
    <property type="entry name" value="Carboxypeptidase-like, regulatory domain"/>
    <property type="match status" value="1"/>
</dbReference>
<keyword evidence="3 8" id="KW-1134">Transmembrane beta strand</keyword>
<keyword evidence="6 8" id="KW-0472">Membrane</keyword>
<dbReference type="RefSeq" id="WP_091168982.1">
    <property type="nucleotide sequence ID" value="NZ_FNCG01000007.1"/>
</dbReference>
<dbReference type="SUPFAM" id="SSF56935">
    <property type="entry name" value="Porins"/>
    <property type="match status" value="1"/>
</dbReference>
<proteinExistence type="inferred from homology"/>
<gene>
    <name evidence="13" type="ORF">SAMN05192573_107222</name>
</gene>
<keyword evidence="7 8" id="KW-0998">Cell outer membrane</keyword>
<dbReference type="InterPro" id="IPR036942">
    <property type="entry name" value="Beta-barrel_TonB_sf"/>
</dbReference>
<organism evidence="13 14">
    <name type="scientific">Mucilaginibacter gossypii</name>
    <dbReference type="NCBI Taxonomy" id="551996"/>
    <lineage>
        <taxon>Bacteria</taxon>
        <taxon>Pseudomonadati</taxon>
        <taxon>Bacteroidota</taxon>
        <taxon>Sphingobacteriia</taxon>
        <taxon>Sphingobacteriales</taxon>
        <taxon>Sphingobacteriaceae</taxon>
        <taxon>Mucilaginibacter</taxon>
    </lineage>
</organism>
<accession>A0A1G8ALI2</accession>
<dbReference type="InterPro" id="IPR012910">
    <property type="entry name" value="Plug_dom"/>
</dbReference>
<dbReference type="EMBL" id="FNCG01000007">
    <property type="protein sequence ID" value="SDH21180.1"/>
    <property type="molecule type" value="Genomic_DNA"/>
</dbReference>
<evidence type="ECO:0000256" key="3">
    <source>
        <dbReference type="ARBA" id="ARBA00022452"/>
    </source>
</evidence>
<feature type="domain" description="TonB-dependent receptor plug" evidence="12">
    <location>
        <begin position="124"/>
        <end position="231"/>
    </location>
</feature>
<evidence type="ECO:0000256" key="4">
    <source>
        <dbReference type="ARBA" id="ARBA00022692"/>
    </source>
</evidence>
<evidence type="ECO:0000256" key="6">
    <source>
        <dbReference type="ARBA" id="ARBA00023136"/>
    </source>
</evidence>
<evidence type="ECO:0000256" key="10">
    <source>
        <dbReference type="SAM" id="MobiDB-lite"/>
    </source>
</evidence>
<dbReference type="Proteomes" id="UP000199705">
    <property type="component" value="Unassembled WGS sequence"/>
</dbReference>
<dbReference type="Pfam" id="PF00593">
    <property type="entry name" value="TonB_dep_Rec_b-barrel"/>
    <property type="match status" value="1"/>
</dbReference>
<dbReference type="NCBIfam" id="TIGR04057">
    <property type="entry name" value="SusC_RagA_signa"/>
    <property type="match status" value="1"/>
</dbReference>
<keyword evidence="14" id="KW-1185">Reference proteome</keyword>
<dbReference type="Pfam" id="PF07715">
    <property type="entry name" value="Plug"/>
    <property type="match status" value="1"/>
</dbReference>
<name>A0A1G8ALI2_9SPHI</name>
<evidence type="ECO:0000256" key="1">
    <source>
        <dbReference type="ARBA" id="ARBA00004571"/>
    </source>
</evidence>
<evidence type="ECO:0000259" key="11">
    <source>
        <dbReference type="Pfam" id="PF00593"/>
    </source>
</evidence>
<comment type="subcellular location">
    <subcellularLocation>
        <location evidence="1 8">Cell outer membrane</location>
        <topology evidence="1 8">Multi-pass membrane protein</topology>
    </subcellularLocation>
</comment>
<keyword evidence="4 8" id="KW-0812">Transmembrane</keyword>
<evidence type="ECO:0000259" key="12">
    <source>
        <dbReference type="Pfam" id="PF07715"/>
    </source>
</evidence>
<evidence type="ECO:0000313" key="14">
    <source>
        <dbReference type="Proteomes" id="UP000199705"/>
    </source>
</evidence>
<feature type="region of interest" description="Disordered" evidence="10">
    <location>
        <begin position="474"/>
        <end position="499"/>
    </location>
</feature>
<dbReference type="PROSITE" id="PS52016">
    <property type="entry name" value="TONB_DEPENDENT_REC_3"/>
    <property type="match status" value="1"/>
</dbReference>
<evidence type="ECO:0000256" key="7">
    <source>
        <dbReference type="ARBA" id="ARBA00023237"/>
    </source>
</evidence>
<dbReference type="InterPro" id="IPR023997">
    <property type="entry name" value="TonB-dep_OMP_SusC/RagA_CS"/>
</dbReference>
<dbReference type="InterPro" id="IPR008969">
    <property type="entry name" value="CarboxyPept-like_regulatory"/>
</dbReference>
<evidence type="ECO:0000256" key="2">
    <source>
        <dbReference type="ARBA" id="ARBA00022448"/>
    </source>
</evidence>
<sequence length="1031" mass="113660">MKKKLLLFKPWKYSALLMLALLMYLPLRSQGQVAVTGTVKDSVSSEPAVGVSVSLKGTTTGTQTDLNGRFKISAPVGSVLIFRYIGYKEQQVTVQNSDMINVRLAAISQNLKEVVVVSYGTQNKREVTGAISQLKATEVKDMPVPNIGQKLQGKLAGVQINQNSGTPGAEMTFRIRGAASINAGNNPLVVIDGFPSESGLQTLSPDEIETISVLKDASASSLYGSRAANGVILVNTKQAKTGQKSLDFSAYTGVQSVPDRGKPDLMNPQEFAQYKKEYYEDAARYEGYTGGVPTVYQNPAQYAGKPGTNWFDILLRNAVTQNYNLAFASGTTDLKSVVNLNYNKQEGVMLNSYDERFTARTNNIYTASDRLTIGVNLEVSYGNNQVVPGLDNGRNIIENAFLMDPTLNYKNPDGSYPLSFSQPGMFPNPNYYLVLTQIVNKTKATRVIANGFAEMKIIDGLKFKTTINVNTDNTTNRQFTPSTAQGGLGSAPPQPATGRYGSSSFTTWLSENTLKYQKTLAGKHNFDVLAGYTYQRYSSENSYIDASQFPDDNIQWINAATTRIGNIDPNNFGQWSLLSYIGRFNYNYDSKYLVSFAFRRDGSSKFGANNKYGNFPSVSLGWVASDEAFLKNVKPINFLKLRASYGKVGNNNIGNYTYLASVNTSNYVFSNQVTPGKTLSGIGNNDLTWETTTSYDLGLDLEMFNSRLSFTYDYYWKKTDGLLYGIDIPVQSGFTTITSNVGRFDFWGHEFTIGSKNLVGAFKWNTNFNISFDRNLVKKLGTNDAPIGGYNEYWDDNRTAVGHPIGLFYGYINTGVYMTQQEFDTQPHNATAMVGTARFKDVSGPDGVPDGKIDSYDRTYIGNPNPTFVYGITNSFSYKNFDLSVVMAGSVGNDIADDAFQSTENLDGVFNVRKGVANRWRSEEDPGDGIYPRTRSGTTADFRNFTSRQVFKATYLAVKNITLGYTLPVKKTKYFRSFRAYLSAQNAFIFSKYPGLNPEAGLAGLNGLNQGRDFTGYPIPRVLSVGINAGF</sequence>
<evidence type="ECO:0000313" key="13">
    <source>
        <dbReference type="EMBL" id="SDH21180.1"/>
    </source>
</evidence>
<dbReference type="InterPro" id="IPR039426">
    <property type="entry name" value="TonB-dep_rcpt-like"/>
</dbReference>
<comment type="similarity">
    <text evidence="8 9">Belongs to the TonB-dependent receptor family.</text>
</comment>
<feature type="domain" description="TonB-dependent receptor-like beta-barrel" evidence="11">
    <location>
        <begin position="406"/>
        <end position="874"/>
    </location>
</feature>
<dbReference type="STRING" id="551996.SAMN05192573_107222"/>
<keyword evidence="5 9" id="KW-0798">TonB box</keyword>
<dbReference type="InterPro" id="IPR000531">
    <property type="entry name" value="Beta-barrel_TonB"/>
</dbReference>
<dbReference type="NCBIfam" id="TIGR04056">
    <property type="entry name" value="OMP_RagA_SusC"/>
    <property type="match status" value="1"/>
</dbReference>
<dbReference type="SUPFAM" id="SSF49464">
    <property type="entry name" value="Carboxypeptidase regulatory domain-like"/>
    <property type="match status" value="1"/>
</dbReference>
<protein>
    <submittedName>
        <fullName evidence="13">TonB-linked outer membrane protein, SusC/RagA family</fullName>
    </submittedName>
</protein>
<dbReference type="GO" id="GO:0009279">
    <property type="term" value="C:cell outer membrane"/>
    <property type="evidence" value="ECO:0007669"/>
    <property type="project" value="UniProtKB-SubCell"/>
</dbReference>
<dbReference type="Pfam" id="PF13715">
    <property type="entry name" value="CarbopepD_reg_2"/>
    <property type="match status" value="1"/>
</dbReference>
<keyword evidence="2 8" id="KW-0813">Transport</keyword>
<reference evidence="14" key="1">
    <citation type="submission" date="2016-10" db="EMBL/GenBank/DDBJ databases">
        <authorList>
            <person name="Varghese N."/>
            <person name="Submissions S."/>
        </authorList>
    </citation>
    <scope>NUCLEOTIDE SEQUENCE [LARGE SCALE GENOMIC DNA]</scope>
    <source>
        <strain evidence="14">Gh-67</strain>
    </source>
</reference>
<evidence type="ECO:0000256" key="8">
    <source>
        <dbReference type="PROSITE-ProRule" id="PRU01360"/>
    </source>
</evidence>
<evidence type="ECO:0000256" key="9">
    <source>
        <dbReference type="RuleBase" id="RU003357"/>
    </source>
</evidence>
<dbReference type="InterPro" id="IPR037066">
    <property type="entry name" value="Plug_dom_sf"/>
</dbReference>
<dbReference type="AlphaFoldDB" id="A0A1G8ALI2"/>
<dbReference type="FunFam" id="2.170.130.10:FF:000008">
    <property type="entry name" value="SusC/RagA family TonB-linked outer membrane protein"/>
    <property type="match status" value="1"/>
</dbReference>
<dbReference type="Gene3D" id="2.170.130.10">
    <property type="entry name" value="TonB-dependent receptor, plug domain"/>
    <property type="match status" value="1"/>
</dbReference>